<evidence type="ECO:0000313" key="3">
    <source>
        <dbReference type="Proteomes" id="UP000297814"/>
    </source>
</evidence>
<keyword evidence="3" id="KW-1185">Reference proteome</keyword>
<name>A0A4Z1GBC1_9HELO</name>
<feature type="compositionally biased region" description="Basic and acidic residues" evidence="1">
    <location>
        <begin position="153"/>
        <end position="177"/>
    </location>
</feature>
<dbReference type="AlphaFoldDB" id="A0A4Z1GBC1"/>
<feature type="compositionally biased region" description="Basic and acidic residues" evidence="1">
    <location>
        <begin position="23"/>
        <end position="39"/>
    </location>
</feature>
<feature type="compositionally biased region" description="Low complexity" evidence="1">
    <location>
        <begin position="337"/>
        <end position="349"/>
    </location>
</feature>
<dbReference type="Proteomes" id="UP000297814">
    <property type="component" value="Unassembled WGS sequence"/>
</dbReference>
<feature type="compositionally biased region" description="Polar residues" evidence="1">
    <location>
        <begin position="100"/>
        <end position="109"/>
    </location>
</feature>
<feature type="compositionally biased region" description="Polar residues" evidence="1">
    <location>
        <begin position="7"/>
        <end position="22"/>
    </location>
</feature>
<dbReference type="EMBL" id="PQXK01000206">
    <property type="protein sequence ID" value="TGO34244.1"/>
    <property type="molecule type" value="Genomic_DNA"/>
</dbReference>
<evidence type="ECO:0000256" key="1">
    <source>
        <dbReference type="SAM" id="MobiDB-lite"/>
    </source>
</evidence>
<proteinExistence type="predicted"/>
<protein>
    <submittedName>
        <fullName evidence="2">Uncharacterized protein</fullName>
    </submittedName>
</protein>
<feature type="compositionally biased region" description="Basic residues" evidence="1">
    <location>
        <begin position="178"/>
        <end position="190"/>
    </location>
</feature>
<sequence>MRKSRASGVSESAYSQSQLTATSDDRRRVSVHPQSDRAPDNGYRQFLRQPHRLVEMAPPGAPIRPPTHDYEDDDDCYSDTDTVLPADSISQVSGKKPSRKGQSSTSGSWDLQDLVVVRRPDSRRYPHSGAPSSHDSDLTVRQLSSEYGGSRDGGSRHGGSRDGESRHGESRHGESRHGGSRHGGSRHGGSRHGESRHGGSRDSGSRDGGSRHGGSRDGGSRDGGSRDGESRHGGSRDSGSRDGGSRHGGSRDGGSRDSGSRDGESRDGESRHGGSRHGGSRDSGSRDSGSSHGGSRHGESLDRYGRSHRPSPILQPVLEAGEEFYSSETRTLKYGWRSQSTSRPVSTRSSSHRISSHYTASKDV</sequence>
<feature type="region of interest" description="Disordered" evidence="1">
    <location>
        <begin position="1"/>
        <end position="364"/>
    </location>
</feature>
<accession>A0A4Z1GBC1</accession>
<organism evidence="2 3">
    <name type="scientific">Botrytis hyacinthi</name>
    <dbReference type="NCBI Taxonomy" id="278943"/>
    <lineage>
        <taxon>Eukaryota</taxon>
        <taxon>Fungi</taxon>
        <taxon>Dikarya</taxon>
        <taxon>Ascomycota</taxon>
        <taxon>Pezizomycotina</taxon>
        <taxon>Leotiomycetes</taxon>
        <taxon>Helotiales</taxon>
        <taxon>Sclerotiniaceae</taxon>
        <taxon>Botrytis</taxon>
    </lineage>
</organism>
<gene>
    <name evidence="2" type="ORF">BHYA_0206g00150</name>
</gene>
<reference evidence="2 3" key="1">
    <citation type="submission" date="2017-12" db="EMBL/GenBank/DDBJ databases">
        <title>Comparative genomics of Botrytis spp.</title>
        <authorList>
            <person name="Valero-Jimenez C.A."/>
            <person name="Tapia P."/>
            <person name="Veloso J."/>
            <person name="Silva-Moreno E."/>
            <person name="Staats M."/>
            <person name="Valdes J.H."/>
            <person name="Van Kan J.A.L."/>
        </authorList>
    </citation>
    <scope>NUCLEOTIDE SEQUENCE [LARGE SCALE GENOMIC DNA]</scope>
    <source>
        <strain evidence="2 3">Bh0001</strain>
    </source>
</reference>
<feature type="compositionally biased region" description="Basic and acidic residues" evidence="1">
    <location>
        <begin position="296"/>
        <end position="305"/>
    </location>
</feature>
<evidence type="ECO:0000313" key="2">
    <source>
        <dbReference type="EMBL" id="TGO34244.1"/>
    </source>
</evidence>
<comment type="caution">
    <text evidence="2">The sequence shown here is derived from an EMBL/GenBank/DDBJ whole genome shotgun (WGS) entry which is preliminary data.</text>
</comment>
<feature type="compositionally biased region" description="Basic and acidic residues" evidence="1">
    <location>
        <begin position="191"/>
        <end position="272"/>
    </location>
</feature>